<organism evidence="1 2">
    <name type="scientific">Pseudomyxococcus hansupus</name>
    <dbReference type="NCBI Taxonomy" id="1297742"/>
    <lineage>
        <taxon>Bacteria</taxon>
        <taxon>Pseudomonadati</taxon>
        <taxon>Myxococcota</taxon>
        <taxon>Myxococcia</taxon>
        <taxon>Myxococcales</taxon>
        <taxon>Cystobacterineae</taxon>
        <taxon>Myxococcaceae</taxon>
        <taxon>Pseudomyxococcus</taxon>
    </lineage>
</organism>
<dbReference type="KEGG" id="mym:A176_004127"/>
<dbReference type="STRING" id="1297742.A176_004127"/>
<dbReference type="eggNOG" id="COG3119">
    <property type="taxonomic scope" value="Bacteria"/>
</dbReference>
<dbReference type="OrthoDB" id="9803751at2"/>
<dbReference type="InterPro" id="IPR017850">
    <property type="entry name" value="Alkaline_phosphatase_core_sf"/>
</dbReference>
<reference evidence="1 2" key="1">
    <citation type="journal article" date="2016" name="PLoS ONE">
        <title>Complete Genome Sequence and Comparative Genomics of a Novel Myxobacterium Myxococcus hansupus.</title>
        <authorList>
            <person name="Sharma G."/>
            <person name="Narwani T."/>
            <person name="Subramanian S."/>
        </authorList>
    </citation>
    <scope>NUCLEOTIDE SEQUENCE [LARGE SCALE GENOMIC DNA]</scope>
    <source>
        <strain evidence="2">mixupus</strain>
    </source>
</reference>
<protein>
    <recommendedName>
        <fullName evidence="3">Sulfatase N-terminal domain-containing protein</fullName>
    </recommendedName>
</protein>
<keyword evidence="2" id="KW-1185">Reference proteome</keyword>
<proteinExistence type="predicted"/>
<accession>A0A0H4X0U3</accession>
<evidence type="ECO:0000313" key="2">
    <source>
        <dbReference type="Proteomes" id="UP000009026"/>
    </source>
</evidence>
<dbReference type="EMBL" id="CP012109">
    <property type="protein sequence ID" value="AKQ67215.1"/>
    <property type="molecule type" value="Genomic_DNA"/>
</dbReference>
<dbReference type="NCBIfam" id="NF038075">
    <property type="entry name" value="fam_STM4013"/>
    <property type="match status" value="1"/>
</dbReference>
<dbReference type="RefSeq" id="WP_002635051.1">
    <property type="nucleotide sequence ID" value="NZ_CP012109.1"/>
</dbReference>
<dbReference type="InterPro" id="IPR047838">
    <property type="entry name" value="STM4013-like"/>
</dbReference>
<dbReference type="SUPFAM" id="SSF53649">
    <property type="entry name" value="Alkaline phosphatase-like"/>
    <property type="match status" value="1"/>
</dbReference>
<gene>
    <name evidence="1" type="ORF">A176_004127</name>
</gene>
<name>A0A0H4X0U3_9BACT</name>
<evidence type="ECO:0008006" key="3">
    <source>
        <dbReference type="Google" id="ProtNLM"/>
    </source>
</evidence>
<dbReference type="Proteomes" id="UP000009026">
    <property type="component" value="Chromosome"/>
</dbReference>
<dbReference type="Gene3D" id="3.40.720.10">
    <property type="entry name" value="Alkaline Phosphatase, subunit A"/>
    <property type="match status" value="1"/>
</dbReference>
<sequence length="269" mass="29128">MDMNAVVGTHDLLFITLDTLRYDVAEALCAQGRTPNLAALLPGGRWEKRHSPASFTYAAHHAFFAGFLPTPATPGLHPRLFAMRFEGSETTAPGTCVLDAPDLVTGLSGRGYHTVCIGGVGFFNKRNPLGNVLPGLFAESHWSPEMGVRDARSTEHQVALAVSRLEAVPRSQRVFLFINVSALHQPNRQYLPGAPEDSLDTHAAALEYVDGCLPPLFAALRRRGPACCIVCSDHGTAYGDDGYTGHRLGHPVVWTVPYAEFTLDRDPAP</sequence>
<dbReference type="PATRIC" id="fig|1297742.4.peg.4172"/>
<evidence type="ECO:0000313" key="1">
    <source>
        <dbReference type="EMBL" id="AKQ67215.1"/>
    </source>
</evidence>
<dbReference type="AlphaFoldDB" id="A0A0H4X0U3"/>